<protein>
    <submittedName>
        <fullName evidence="2">Uncharacterized protein</fullName>
    </submittedName>
</protein>
<dbReference type="STRING" id="240176.A8N1K7"/>
<dbReference type="HOGENOM" id="CLU_062667_0_0_1"/>
<dbReference type="EMBL" id="AACS02000001">
    <property type="protein sequence ID" value="EAU93046.2"/>
    <property type="molecule type" value="Genomic_DNA"/>
</dbReference>
<proteinExistence type="predicted"/>
<feature type="region of interest" description="Disordered" evidence="1">
    <location>
        <begin position="128"/>
        <end position="147"/>
    </location>
</feature>
<dbReference type="OMA" id="DKKRCYL"/>
<accession>A8N1K7</accession>
<reference evidence="2 3" key="1">
    <citation type="journal article" date="2010" name="Proc. Natl. Acad. Sci. U.S.A.">
        <title>Insights into evolution of multicellular fungi from the assembled chromosomes of the mushroom Coprinopsis cinerea (Coprinus cinereus).</title>
        <authorList>
            <person name="Stajich J.E."/>
            <person name="Wilke S.K."/>
            <person name="Ahren D."/>
            <person name="Au C.H."/>
            <person name="Birren B.W."/>
            <person name="Borodovsky M."/>
            <person name="Burns C."/>
            <person name="Canback B."/>
            <person name="Casselton L.A."/>
            <person name="Cheng C.K."/>
            <person name="Deng J."/>
            <person name="Dietrich F.S."/>
            <person name="Fargo D.C."/>
            <person name="Farman M.L."/>
            <person name="Gathman A.C."/>
            <person name="Goldberg J."/>
            <person name="Guigo R."/>
            <person name="Hoegger P.J."/>
            <person name="Hooker J.B."/>
            <person name="Huggins A."/>
            <person name="James T.Y."/>
            <person name="Kamada T."/>
            <person name="Kilaru S."/>
            <person name="Kodira C."/>
            <person name="Kues U."/>
            <person name="Kupfer D."/>
            <person name="Kwan H.S."/>
            <person name="Lomsadze A."/>
            <person name="Li W."/>
            <person name="Lilly W.W."/>
            <person name="Ma L.J."/>
            <person name="Mackey A.J."/>
            <person name="Manning G."/>
            <person name="Martin F."/>
            <person name="Muraguchi H."/>
            <person name="Natvig D.O."/>
            <person name="Palmerini H."/>
            <person name="Ramesh M.A."/>
            <person name="Rehmeyer C.J."/>
            <person name="Roe B.A."/>
            <person name="Shenoy N."/>
            <person name="Stanke M."/>
            <person name="Ter-Hovhannisyan V."/>
            <person name="Tunlid A."/>
            <person name="Velagapudi R."/>
            <person name="Vision T.J."/>
            <person name="Zeng Q."/>
            <person name="Zolan M.E."/>
            <person name="Pukkila P.J."/>
        </authorList>
    </citation>
    <scope>NUCLEOTIDE SEQUENCE [LARGE SCALE GENOMIC DNA]</scope>
    <source>
        <strain evidence="3">Okayama-7 / 130 / ATCC MYA-4618 / FGSC 9003</strain>
    </source>
</reference>
<dbReference type="OrthoDB" id="3258400at2759"/>
<keyword evidence="3" id="KW-1185">Reference proteome</keyword>
<dbReference type="KEGG" id="cci:CC1G_06766"/>
<feature type="compositionally biased region" description="Polar residues" evidence="1">
    <location>
        <begin position="190"/>
        <end position="200"/>
    </location>
</feature>
<dbReference type="VEuPathDB" id="FungiDB:CC1G_06766"/>
<sequence length="332" mass="37433">MQPLVASFKKLETVAYAFRYRSMMFTQYPTCFPDQEYEPQETASTYYDPHYFAPVVPQNLQPVQAALPQRTDMIVHAPMPTLLGQNPLWSRNFEDLSEYQTQYSASPLSVTGSDTVCYYPEADQQSLASGQWSDEVDQGSQHPIATFPTPSELLVELSTKNDLALSAPGYPYVKSESSAHPTTKHENLDSNHSYTSSKSPSLEPPQSADDAKSEASRGKARRRVTSHSIGQATTSDPETISSHEKKRHYLECLEQYVMYLHQQLELLNVSPVPLKRVQSYGGLKSRSIRTLLVHMEKTSRGLASKTKAEEDRFAQLREEVMSRNFSNEHPAD</sequence>
<feature type="region of interest" description="Disordered" evidence="1">
    <location>
        <begin position="174"/>
        <end position="243"/>
    </location>
</feature>
<feature type="compositionally biased region" description="Polar residues" evidence="1">
    <location>
        <begin position="128"/>
        <end position="143"/>
    </location>
</feature>
<dbReference type="eggNOG" id="ENOG502R0ZA">
    <property type="taxonomic scope" value="Eukaryota"/>
</dbReference>
<evidence type="ECO:0000313" key="3">
    <source>
        <dbReference type="Proteomes" id="UP000001861"/>
    </source>
</evidence>
<dbReference type="InParanoid" id="A8N1K7"/>
<gene>
    <name evidence="2" type="ORF">CC1G_06766</name>
</gene>
<evidence type="ECO:0000256" key="1">
    <source>
        <dbReference type="SAM" id="MobiDB-lite"/>
    </source>
</evidence>
<dbReference type="Proteomes" id="UP000001861">
    <property type="component" value="Unassembled WGS sequence"/>
</dbReference>
<dbReference type="RefSeq" id="XP_001828780.2">
    <property type="nucleotide sequence ID" value="XM_001828728.2"/>
</dbReference>
<organism evidence="2 3">
    <name type="scientific">Coprinopsis cinerea (strain Okayama-7 / 130 / ATCC MYA-4618 / FGSC 9003)</name>
    <name type="common">Inky cap fungus</name>
    <name type="synonym">Hormographiella aspergillata</name>
    <dbReference type="NCBI Taxonomy" id="240176"/>
    <lineage>
        <taxon>Eukaryota</taxon>
        <taxon>Fungi</taxon>
        <taxon>Dikarya</taxon>
        <taxon>Basidiomycota</taxon>
        <taxon>Agaricomycotina</taxon>
        <taxon>Agaricomycetes</taxon>
        <taxon>Agaricomycetidae</taxon>
        <taxon>Agaricales</taxon>
        <taxon>Agaricineae</taxon>
        <taxon>Psathyrellaceae</taxon>
        <taxon>Coprinopsis</taxon>
    </lineage>
</organism>
<dbReference type="GeneID" id="6005206"/>
<feature type="compositionally biased region" description="Polar residues" evidence="1">
    <location>
        <begin position="226"/>
        <end position="240"/>
    </location>
</feature>
<dbReference type="AlphaFoldDB" id="A8N1K7"/>
<evidence type="ECO:0000313" key="2">
    <source>
        <dbReference type="EMBL" id="EAU93046.2"/>
    </source>
</evidence>
<name>A8N1K7_COPC7</name>
<comment type="caution">
    <text evidence="2">The sequence shown here is derived from an EMBL/GenBank/DDBJ whole genome shotgun (WGS) entry which is preliminary data.</text>
</comment>